<sequence length="426" mass="46484">MDYFTDERHESLRAEVREFAEKEVRPQVARMEATREVEFVLSREIARRGWIGATIPRKFGGMGLGHLAKTVIVEELSRVSGAMGAMTQASQLGIAKVIHFGSDAQRRKWLPRFASGESLPTIAVTEPESGGHVLGMSGTARREGDEYVLNGRKWFVGNSHIADVHGVVFRTGKGSKGLSAFLVESDRPGFRTGELGTQSGLHGFSFGEIVFEDCRIPVTNRLGRESQGLDVAYSSSTLYGRLNLAAVALGIHVAIVEDTVRFAEERMLYGKPLSQLPNIALKLGEMQSRLMTAKLAAYHASHLLDHGKACDAELMNAKLINTEYALDSARNAMEIHAARGLQSEFRIERYLRDATHIYPPAGTSDVQRLRLGQFATGAYGKEWSAELSDLASWAWTELAEREAAAEAAAVAAQTGGASLLHMPLAG</sequence>
<feature type="domain" description="Acyl-CoA dehydrogenase/oxidase N-terminal" evidence="8">
    <location>
        <begin position="7"/>
        <end position="117"/>
    </location>
</feature>
<dbReference type="EMBL" id="JBHSOD010000001">
    <property type="protein sequence ID" value="MFC5883453.1"/>
    <property type="molecule type" value="Genomic_DNA"/>
</dbReference>
<dbReference type="Gene3D" id="2.40.110.10">
    <property type="entry name" value="Butyryl-CoA Dehydrogenase, subunit A, domain 2"/>
    <property type="match status" value="1"/>
</dbReference>
<dbReference type="InterPro" id="IPR036250">
    <property type="entry name" value="AcylCo_DH-like_C"/>
</dbReference>
<evidence type="ECO:0000259" key="6">
    <source>
        <dbReference type="Pfam" id="PF00441"/>
    </source>
</evidence>
<dbReference type="Pfam" id="PF02771">
    <property type="entry name" value="Acyl-CoA_dh_N"/>
    <property type="match status" value="1"/>
</dbReference>
<comment type="similarity">
    <text evidence="2 5">Belongs to the acyl-CoA dehydrogenase family.</text>
</comment>
<organism evidence="9 10">
    <name type="scientific">Kitasatospora aburaviensis</name>
    <dbReference type="NCBI Taxonomy" id="67265"/>
    <lineage>
        <taxon>Bacteria</taxon>
        <taxon>Bacillati</taxon>
        <taxon>Actinomycetota</taxon>
        <taxon>Actinomycetes</taxon>
        <taxon>Kitasatosporales</taxon>
        <taxon>Streptomycetaceae</taxon>
        <taxon>Kitasatospora</taxon>
    </lineage>
</organism>
<dbReference type="SUPFAM" id="SSF56645">
    <property type="entry name" value="Acyl-CoA dehydrogenase NM domain-like"/>
    <property type="match status" value="1"/>
</dbReference>
<dbReference type="InterPro" id="IPR013786">
    <property type="entry name" value="AcylCoA_DH/ox_N"/>
</dbReference>
<comment type="cofactor">
    <cofactor evidence="1 5">
        <name>FAD</name>
        <dbReference type="ChEBI" id="CHEBI:57692"/>
    </cofactor>
</comment>
<evidence type="ECO:0000256" key="1">
    <source>
        <dbReference type="ARBA" id="ARBA00001974"/>
    </source>
</evidence>
<feature type="domain" description="Acyl-CoA dehydrogenase/oxidase C-terminal" evidence="6">
    <location>
        <begin position="227"/>
        <end position="373"/>
    </location>
</feature>
<dbReference type="Pfam" id="PF02770">
    <property type="entry name" value="Acyl-CoA_dh_M"/>
    <property type="match status" value="1"/>
</dbReference>
<accession>A0ABW1EPH0</accession>
<evidence type="ECO:0000256" key="4">
    <source>
        <dbReference type="ARBA" id="ARBA00022827"/>
    </source>
</evidence>
<dbReference type="InterPro" id="IPR009100">
    <property type="entry name" value="AcylCoA_DH/oxidase_NM_dom_sf"/>
</dbReference>
<dbReference type="InterPro" id="IPR006091">
    <property type="entry name" value="Acyl-CoA_Oxase/DH_mid-dom"/>
</dbReference>
<comment type="caution">
    <text evidence="9">The sequence shown here is derived from an EMBL/GenBank/DDBJ whole genome shotgun (WGS) entry which is preliminary data.</text>
</comment>
<protein>
    <submittedName>
        <fullName evidence="9">Acyl-CoA dehydrogenase family protein</fullName>
        <ecNumber evidence="9">1.-.-.-</ecNumber>
    </submittedName>
</protein>
<evidence type="ECO:0000313" key="10">
    <source>
        <dbReference type="Proteomes" id="UP001596067"/>
    </source>
</evidence>
<evidence type="ECO:0000259" key="8">
    <source>
        <dbReference type="Pfam" id="PF02771"/>
    </source>
</evidence>
<dbReference type="Proteomes" id="UP001596067">
    <property type="component" value="Unassembled WGS sequence"/>
</dbReference>
<dbReference type="InterPro" id="IPR037069">
    <property type="entry name" value="AcylCoA_DH/ox_N_sf"/>
</dbReference>
<dbReference type="Gene3D" id="1.20.140.10">
    <property type="entry name" value="Butyryl-CoA Dehydrogenase, subunit A, domain 3"/>
    <property type="match status" value="1"/>
</dbReference>
<dbReference type="Gene3D" id="1.10.540.10">
    <property type="entry name" value="Acyl-CoA dehydrogenase/oxidase, N-terminal domain"/>
    <property type="match status" value="1"/>
</dbReference>
<dbReference type="PANTHER" id="PTHR43884:SF12">
    <property type="entry name" value="ISOVALERYL-COA DEHYDROGENASE, MITOCHONDRIAL-RELATED"/>
    <property type="match status" value="1"/>
</dbReference>
<name>A0ABW1EPH0_9ACTN</name>
<proteinExistence type="inferred from homology"/>
<evidence type="ECO:0000259" key="7">
    <source>
        <dbReference type="Pfam" id="PF02770"/>
    </source>
</evidence>
<dbReference type="InterPro" id="IPR046373">
    <property type="entry name" value="Acyl-CoA_Oxase/DH_mid-dom_sf"/>
</dbReference>
<dbReference type="RefSeq" id="WP_313768008.1">
    <property type="nucleotide sequence ID" value="NZ_BAAAVH010000072.1"/>
</dbReference>
<evidence type="ECO:0000256" key="3">
    <source>
        <dbReference type="ARBA" id="ARBA00022630"/>
    </source>
</evidence>
<keyword evidence="3 5" id="KW-0285">Flavoprotein</keyword>
<dbReference type="GO" id="GO:0016491">
    <property type="term" value="F:oxidoreductase activity"/>
    <property type="evidence" value="ECO:0007669"/>
    <property type="project" value="UniProtKB-KW"/>
</dbReference>
<feature type="domain" description="Acyl-CoA oxidase/dehydrogenase middle" evidence="7">
    <location>
        <begin position="122"/>
        <end position="214"/>
    </location>
</feature>
<gene>
    <name evidence="9" type="ORF">ACFP0N_00490</name>
</gene>
<evidence type="ECO:0000256" key="2">
    <source>
        <dbReference type="ARBA" id="ARBA00009347"/>
    </source>
</evidence>
<dbReference type="InterPro" id="IPR009075">
    <property type="entry name" value="AcylCo_DH/oxidase_C"/>
</dbReference>
<dbReference type="PANTHER" id="PTHR43884">
    <property type="entry name" value="ACYL-COA DEHYDROGENASE"/>
    <property type="match status" value="1"/>
</dbReference>
<keyword evidence="10" id="KW-1185">Reference proteome</keyword>
<evidence type="ECO:0000313" key="9">
    <source>
        <dbReference type="EMBL" id="MFC5883453.1"/>
    </source>
</evidence>
<reference evidence="10" key="1">
    <citation type="journal article" date="2019" name="Int. J. Syst. Evol. Microbiol.">
        <title>The Global Catalogue of Microorganisms (GCM) 10K type strain sequencing project: providing services to taxonomists for standard genome sequencing and annotation.</title>
        <authorList>
            <consortium name="The Broad Institute Genomics Platform"/>
            <consortium name="The Broad Institute Genome Sequencing Center for Infectious Disease"/>
            <person name="Wu L."/>
            <person name="Ma J."/>
        </authorList>
    </citation>
    <scope>NUCLEOTIDE SEQUENCE [LARGE SCALE GENOMIC DNA]</scope>
    <source>
        <strain evidence="10">CGMCC 4.1469</strain>
    </source>
</reference>
<dbReference type="Pfam" id="PF00441">
    <property type="entry name" value="Acyl-CoA_dh_1"/>
    <property type="match status" value="1"/>
</dbReference>
<dbReference type="SUPFAM" id="SSF47203">
    <property type="entry name" value="Acyl-CoA dehydrogenase C-terminal domain-like"/>
    <property type="match status" value="1"/>
</dbReference>
<dbReference type="EC" id="1.-.-.-" evidence="9"/>
<keyword evidence="5 9" id="KW-0560">Oxidoreductase</keyword>
<evidence type="ECO:0000256" key="5">
    <source>
        <dbReference type="RuleBase" id="RU362125"/>
    </source>
</evidence>
<keyword evidence="4 5" id="KW-0274">FAD</keyword>